<proteinExistence type="predicted"/>
<evidence type="ECO:0000313" key="1">
    <source>
        <dbReference type="EMBL" id="PUZ28976.1"/>
    </source>
</evidence>
<dbReference type="EMBL" id="QCYK01000001">
    <property type="protein sequence ID" value="PUZ28976.1"/>
    <property type="molecule type" value="Genomic_DNA"/>
</dbReference>
<reference evidence="1 2" key="1">
    <citation type="submission" date="2018-04" db="EMBL/GenBank/DDBJ databases">
        <title>Chitinophaga fuyangensis sp. nov., isolated from soil in a chemical factory.</title>
        <authorList>
            <person name="Chen K."/>
        </authorList>
    </citation>
    <scope>NUCLEOTIDE SEQUENCE [LARGE SCALE GENOMIC DNA]</scope>
    <source>
        <strain evidence="1 2">LY-1</strain>
    </source>
</reference>
<sequence>MLTLQIYSTILYFPKHKNASKSLDLKAFYSAGQAGQLSNFLKEDLLKMNNLKISSSPVV</sequence>
<dbReference type="Proteomes" id="UP000244450">
    <property type="component" value="Unassembled WGS sequence"/>
</dbReference>
<keyword evidence="2" id="KW-1185">Reference proteome</keyword>
<protein>
    <submittedName>
        <fullName evidence="1">Uncharacterized protein</fullName>
    </submittedName>
</protein>
<dbReference type="AlphaFoldDB" id="A0A2T7BMT5"/>
<evidence type="ECO:0000313" key="2">
    <source>
        <dbReference type="Proteomes" id="UP000244450"/>
    </source>
</evidence>
<accession>A0A2T7BMT5</accession>
<organism evidence="1 2">
    <name type="scientific">Chitinophaga parva</name>
    <dbReference type="NCBI Taxonomy" id="2169414"/>
    <lineage>
        <taxon>Bacteria</taxon>
        <taxon>Pseudomonadati</taxon>
        <taxon>Bacteroidota</taxon>
        <taxon>Chitinophagia</taxon>
        <taxon>Chitinophagales</taxon>
        <taxon>Chitinophagaceae</taxon>
        <taxon>Chitinophaga</taxon>
    </lineage>
</organism>
<gene>
    <name evidence="1" type="ORF">DCC81_05760</name>
</gene>
<comment type="caution">
    <text evidence="1">The sequence shown here is derived from an EMBL/GenBank/DDBJ whole genome shotgun (WGS) entry which is preliminary data.</text>
</comment>
<name>A0A2T7BMT5_9BACT</name>